<keyword evidence="4 9" id="KW-0238">DNA-binding</keyword>
<dbReference type="Pfam" id="PF14659">
    <property type="entry name" value="Phage_int_SAM_3"/>
    <property type="match status" value="1"/>
</dbReference>
<keyword evidence="6" id="KW-1179">Viral genome integration</keyword>
<name>A0A8S5R9N0_9VIRU</name>
<dbReference type="CDD" id="cd01189">
    <property type="entry name" value="INT_ICEBs1_C_like"/>
    <property type="match status" value="1"/>
</dbReference>
<evidence type="ECO:0000256" key="7">
    <source>
        <dbReference type="ARBA" id="ARBA00023296"/>
    </source>
</evidence>
<dbReference type="InterPro" id="IPR004107">
    <property type="entry name" value="Integrase_SAM-like_N"/>
</dbReference>
<comment type="similarity">
    <text evidence="1">Belongs to the 'phage' integrase family.</text>
</comment>
<evidence type="ECO:0000256" key="3">
    <source>
        <dbReference type="ARBA" id="ARBA00022908"/>
    </source>
</evidence>
<dbReference type="Pfam" id="PF00589">
    <property type="entry name" value="Phage_integrase"/>
    <property type="match status" value="1"/>
</dbReference>
<dbReference type="Gene3D" id="1.10.150.130">
    <property type="match status" value="1"/>
</dbReference>
<organism evidence="12">
    <name type="scientific">virus sp. ctpeS3</name>
    <dbReference type="NCBI Taxonomy" id="2826815"/>
    <lineage>
        <taxon>Viruses</taxon>
    </lineage>
</organism>
<dbReference type="PROSITE" id="PS51900">
    <property type="entry name" value="CB"/>
    <property type="match status" value="1"/>
</dbReference>
<dbReference type="InterPro" id="IPR044068">
    <property type="entry name" value="CB"/>
</dbReference>
<dbReference type="InterPro" id="IPR011010">
    <property type="entry name" value="DNA_brk_join_enz"/>
</dbReference>
<protein>
    <recommendedName>
        <fullName evidence="2">Integrase</fullName>
    </recommendedName>
</protein>
<dbReference type="GO" id="GO:0044826">
    <property type="term" value="P:viral genome integration into host DNA"/>
    <property type="evidence" value="ECO:0007669"/>
    <property type="project" value="UniProtKB-KW"/>
</dbReference>
<dbReference type="SUPFAM" id="SSF56349">
    <property type="entry name" value="DNA breaking-rejoining enzymes"/>
    <property type="match status" value="1"/>
</dbReference>
<dbReference type="InterPro" id="IPR050808">
    <property type="entry name" value="Phage_Integrase"/>
</dbReference>
<evidence type="ECO:0000256" key="4">
    <source>
        <dbReference type="ARBA" id="ARBA00023125"/>
    </source>
</evidence>
<reference evidence="12" key="1">
    <citation type="journal article" date="2021" name="Proc. Natl. Acad. Sci. U.S.A.">
        <title>A Catalog of Tens of Thousands of Viruses from Human Metagenomes Reveals Hidden Associations with Chronic Diseases.</title>
        <authorList>
            <person name="Tisza M.J."/>
            <person name="Buck C.B."/>
        </authorList>
    </citation>
    <scope>NUCLEOTIDE SEQUENCE</scope>
    <source>
        <strain evidence="12">CtpeS3</strain>
    </source>
</reference>
<evidence type="ECO:0000256" key="2">
    <source>
        <dbReference type="ARBA" id="ARBA00016082"/>
    </source>
</evidence>
<evidence type="ECO:0000259" key="10">
    <source>
        <dbReference type="PROSITE" id="PS51898"/>
    </source>
</evidence>
<dbReference type="GO" id="GO:0003677">
    <property type="term" value="F:DNA binding"/>
    <property type="evidence" value="ECO:0007669"/>
    <property type="project" value="UniProtKB-UniRule"/>
</dbReference>
<feature type="domain" description="Core-binding (CB)" evidence="11">
    <location>
        <begin position="66"/>
        <end position="148"/>
    </location>
</feature>
<dbReference type="GO" id="GO:0006310">
    <property type="term" value="P:DNA recombination"/>
    <property type="evidence" value="ECO:0007669"/>
    <property type="project" value="UniProtKB-KW"/>
</dbReference>
<dbReference type="PROSITE" id="PS51898">
    <property type="entry name" value="TYR_RECOMBINASE"/>
    <property type="match status" value="1"/>
</dbReference>
<dbReference type="PANTHER" id="PTHR30629">
    <property type="entry name" value="PROPHAGE INTEGRASE"/>
    <property type="match status" value="1"/>
</dbReference>
<feature type="domain" description="Tyr recombinase" evidence="10">
    <location>
        <begin position="171"/>
        <end position="367"/>
    </location>
</feature>
<dbReference type="GO" id="GO:0015074">
    <property type="term" value="P:DNA integration"/>
    <property type="evidence" value="ECO:0007669"/>
    <property type="project" value="UniProtKB-KW"/>
</dbReference>
<evidence type="ECO:0000256" key="6">
    <source>
        <dbReference type="ARBA" id="ARBA00023195"/>
    </source>
</evidence>
<dbReference type="EMBL" id="BK015845">
    <property type="protein sequence ID" value="DAE27684.1"/>
    <property type="molecule type" value="Genomic_DNA"/>
</dbReference>
<dbReference type="PANTHER" id="PTHR30629:SF2">
    <property type="entry name" value="PROPHAGE INTEGRASE INTS-RELATED"/>
    <property type="match status" value="1"/>
</dbReference>
<dbReference type="InterPro" id="IPR013762">
    <property type="entry name" value="Integrase-like_cat_sf"/>
</dbReference>
<keyword evidence="3" id="KW-0229">DNA integration</keyword>
<evidence type="ECO:0000256" key="5">
    <source>
        <dbReference type="ARBA" id="ARBA00023172"/>
    </source>
</evidence>
<evidence type="ECO:0000256" key="8">
    <source>
        <dbReference type="ARBA" id="ARBA00049605"/>
    </source>
</evidence>
<evidence type="ECO:0000256" key="9">
    <source>
        <dbReference type="PROSITE-ProRule" id="PRU01248"/>
    </source>
</evidence>
<dbReference type="GO" id="GO:0075713">
    <property type="term" value="P:establishment of integrated proviral latency"/>
    <property type="evidence" value="ECO:0007669"/>
    <property type="project" value="UniProtKB-KW"/>
</dbReference>
<dbReference type="Gene3D" id="3.30.160.60">
    <property type="entry name" value="Classic Zinc Finger"/>
    <property type="match status" value="1"/>
</dbReference>
<dbReference type="Gene3D" id="1.10.443.10">
    <property type="entry name" value="Intergrase catalytic core"/>
    <property type="match status" value="1"/>
</dbReference>
<keyword evidence="5" id="KW-0233">DNA recombination</keyword>
<dbReference type="InterPro" id="IPR010998">
    <property type="entry name" value="Integrase_recombinase_N"/>
</dbReference>
<keyword evidence="7" id="KW-1160">Virus entry into host cell</keyword>
<evidence type="ECO:0000259" key="11">
    <source>
        <dbReference type="PROSITE" id="PS51900"/>
    </source>
</evidence>
<evidence type="ECO:0000256" key="1">
    <source>
        <dbReference type="ARBA" id="ARBA00008857"/>
    </source>
</evidence>
<dbReference type="GO" id="GO:0046718">
    <property type="term" value="P:symbiont entry into host cell"/>
    <property type="evidence" value="ECO:0007669"/>
    <property type="project" value="UniProtKB-KW"/>
</dbReference>
<sequence length="376" mass="43771">MGKDLKGKELGRGISQRKDKYYVGRYTTRNGKRVQKLFAKLQECKKWLADEQYTDEHSNPDFPSDMLVDAWFDYWISVKKRTVRPNTLRNYTERYNRNIKPVIGNKILREVNTLHCQKIMTNMADEDYRTATIYQTRIALYNMLDYAYQSEIIPKNPCNRMVKSDIGKESSKKEALTIENQKKFCEAIKGTSYEYQYRFALQTGLRTGELVGLKWEDVDFKAKTIKIVRSLEYRHSTGEWREGPPKSKSGYRTIPLTDEAVSLLKLQKAKNASFKFIDIQWRDRVFLCKTGAPVKNSTYDTGIYKACDRAKIPRFSMHVLRHTFATRCIEAGMTPKTLQTILGHSNIGITMNLYVHTTDEQKNLEMDRVAEALKVI</sequence>
<evidence type="ECO:0000313" key="12">
    <source>
        <dbReference type="EMBL" id="DAE27684.1"/>
    </source>
</evidence>
<accession>A0A8S5R9N0</accession>
<proteinExistence type="inferred from homology"/>
<comment type="function">
    <text evidence="8">Integrase is necessary for integration of the phage into the host genome by site-specific recombination. In conjunction with excisionase, integrase is also necessary for excision of the prophage from the host genome.</text>
</comment>
<dbReference type="InterPro" id="IPR002104">
    <property type="entry name" value="Integrase_catalytic"/>
</dbReference>